<organism evidence="3 4">
    <name type="scientific">Phaedon cochleariae</name>
    <name type="common">Mustard beetle</name>
    <dbReference type="NCBI Taxonomy" id="80249"/>
    <lineage>
        <taxon>Eukaryota</taxon>
        <taxon>Metazoa</taxon>
        <taxon>Ecdysozoa</taxon>
        <taxon>Arthropoda</taxon>
        <taxon>Hexapoda</taxon>
        <taxon>Insecta</taxon>
        <taxon>Pterygota</taxon>
        <taxon>Neoptera</taxon>
        <taxon>Endopterygota</taxon>
        <taxon>Coleoptera</taxon>
        <taxon>Polyphaga</taxon>
        <taxon>Cucujiformia</taxon>
        <taxon>Chrysomeloidea</taxon>
        <taxon>Chrysomelidae</taxon>
        <taxon>Chrysomelinae</taxon>
        <taxon>Chrysomelini</taxon>
        <taxon>Phaedon</taxon>
    </lineage>
</organism>
<feature type="region of interest" description="Disordered" evidence="1">
    <location>
        <begin position="106"/>
        <end position="139"/>
    </location>
</feature>
<dbReference type="PANTHER" id="PTHR12243:SF67">
    <property type="entry name" value="COREPRESSOR OF PANGOLIN, ISOFORM A-RELATED"/>
    <property type="match status" value="1"/>
</dbReference>
<dbReference type="AlphaFoldDB" id="A0A9N9SC82"/>
<sequence>MDQGTLIELVQQYKHLYDKKHKEFKNKLAKINAWTTIAEIMGHTREEVEIAWTSLRNRFVTERRKIRYTPTGSAATTEWRYFKQMSFLEEHVTVRKTYGNIELTQNSSQSSMLQPSTEEMNLSETEQSQQEIKNVTEEMSVEVDFMST</sequence>
<dbReference type="PANTHER" id="PTHR12243">
    <property type="entry name" value="MADF DOMAIN TRANSCRIPTION FACTOR"/>
    <property type="match status" value="1"/>
</dbReference>
<dbReference type="SMART" id="SM00595">
    <property type="entry name" value="MADF"/>
    <property type="match status" value="1"/>
</dbReference>
<accession>A0A9N9SC82</accession>
<dbReference type="PROSITE" id="PS51029">
    <property type="entry name" value="MADF"/>
    <property type="match status" value="1"/>
</dbReference>
<dbReference type="GO" id="GO:0006357">
    <property type="term" value="P:regulation of transcription by RNA polymerase II"/>
    <property type="evidence" value="ECO:0007669"/>
    <property type="project" value="TreeGrafter"/>
</dbReference>
<proteinExistence type="predicted"/>
<dbReference type="InterPro" id="IPR039353">
    <property type="entry name" value="TF_Adf1"/>
</dbReference>
<dbReference type="Pfam" id="PF10545">
    <property type="entry name" value="MADF_DNA_bdg"/>
    <property type="match status" value="1"/>
</dbReference>
<gene>
    <name evidence="3" type="ORF">PHAECO_LOCUS2577</name>
</gene>
<evidence type="ECO:0000259" key="2">
    <source>
        <dbReference type="PROSITE" id="PS51029"/>
    </source>
</evidence>
<feature type="domain" description="MADF" evidence="2">
    <location>
        <begin position="5"/>
        <end position="93"/>
    </location>
</feature>
<evidence type="ECO:0000313" key="3">
    <source>
        <dbReference type="EMBL" id="CAG9814691.1"/>
    </source>
</evidence>
<name>A0A9N9SC82_PHACE</name>
<keyword evidence="4" id="KW-1185">Reference proteome</keyword>
<reference evidence="3" key="1">
    <citation type="submission" date="2022-01" db="EMBL/GenBank/DDBJ databases">
        <authorList>
            <person name="King R."/>
        </authorList>
    </citation>
    <scope>NUCLEOTIDE SEQUENCE</scope>
</reference>
<dbReference type="Proteomes" id="UP001153737">
    <property type="component" value="Chromosome 11"/>
</dbReference>
<protein>
    <recommendedName>
        <fullName evidence="2">MADF domain-containing protein</fullName>
    </recommendedName>
</protein>
<feature type="compositionally biased region" description="Polar residues" evidence="1">
    <location>
        <begin position="106"/>
        <end position="133"/>
    </location>
</feature>
<dbReference type="OrthoDB" id="6081971at2759"/>
<evidence type="ECO:0000313" key="4">
    <source>
        <dbReference type="Proteomes" id="UP001153737"/>
    </source>
</evidence>
<dbReference type="InterPro" id="IPR006578">
    <property type="entry name" value="MADF-dom"/>
</dbReference>
<evidence type="ECO:0000256" key="1">
    <source>
        <dbReference type="SAM" id="MobiDB-lite"/>
    </source>
</evidence>
<reference evidence="3" key="2">
    <citation type="submission" date="2022-10" db="EMBL/GenBank/DDBJ databases">
        <authorList>
            <consortium name="ENA_rothamsted_submissions"/>
            <consortium name="culmorum"/>
            <person name="King R."/>
        </authorList>
    </citation>
    <scope>NUCLEOTIDE SEQUENCE</scope>
</reference>
<dbReference type="EMBL" id="OU896717">
    <property type="protein sequence ID" value="CAG9814691.1"/>
    <property type="molecule type" value="Genomic_DNA"/>
</dbReference>
<dbReference type="GO" id="GO:0005667">
    <property type="term" value="C:transcription regulator complex"/>
    <property type="evidence" value="ECO:0007669"/>
    <property type="project" value="TreeGrafter"/>
</dbReference>
<dbReference type="GO" id="GO:0005634">
    <property type="term" value="C:nucleus"/>
    <property type="evidence" value="ECO:0007669"/>
    <property type="project" value="TreeGrafter"/>
</dbReference>